<dbReference type="AlphaFoldDB" id="A0A917Q4T0"/>
<evidence type="ECO:0000313" key="1">
    <source>
        <dbReference type="EMBL" id="GGK23495.1"/>
    </source>
</evidence>
<comment type="caution">
    <text evidence="1">The sequence shown here is derived from an EMBL/GenBank/DDBJ whole genome shotgun (WGS) entry which is preliminary data.</text>
</comment>
<protein>
    <submittedName>
        <fullName evidence="1">Uncharacterized protein</fullName>
    </submittedName>
</protein>
<proteinExistence type="predicted"/>
<organism evidence="1 2">
    <name type="scientific">Salinarimonas ramus</name>
    <dbReference type="NCBI Taxonomy" id="690164"/>
    <lineage>
        <taxon>Bacteria</taxon>
        <taxon>Pseudomonadati</taxon>
        <taxon>Pseudomonadota</taxon>
        <taxon>Alphaproteobacteria</taxon>
        <taxon>Hyphomicrobiales</taxon>
        <taxon>Salinarimonadaceae</taxon>
        <taxon>Salinarimonas</taxon>
    </lineage>
</organism>
<accession>A0A917Q4T0</accession>
<name>A0A917Q4T0_9HYPH</name>
<keyword evidence="2" id="KW-1185">Reference proteome</keyword>
<evidence type="ECO:0000313" key="2">
    <source>
        <dbReference type="Proteomes" id="UP000600449"/>
    </source>
</evidence>
<dbReference type="Proteomes" id="UP000600449">
    <property type="component" value="Unassembled WGS sequence"/>
</dbReference>
<reference evidence="1 2" key="1">
    <citation type="journal article" date="2014" name="Int. J. Syst. Evol. Microbiol.">
        <title>Complete genome sequence of Corynebacterium casei LMG S-19264T (=DSM 44701T), isolated from a smear-ripened cheese.</title>
        <authorList>
            <consortium name="US DOE Joint Genome Institute (JGI-PGF)"/>
            <person name="Walter F."/>
            <person name="Albersmeier A."/>
            <person name="Kalinowski J."/>
            <person name="Ruckert C."/>
        </authorList>
    </citation>
    <scope>NUCLEOTIDE SEQUENCE [LARGE SCALE GENOMIC DNA]</scope>
    <source>
        <strain evidence="1 2">CGMCC 1.9161</strain>
    </source>
</reference>
<gene>
    <name evidence="1" type="ORF">GCM10011322_07780</name>
</gene>
<dbReference type="RefSeq" id="WP_188909779.1">
    <property type="nucleotide sequence ID" value="NZ_BMMF01000002.1"/>
</dbReference>
<dbReference type="EMBL" id="BMMF01000002">
    <property type="protein sequence ID" value="GGK23495.1"/>
    <property type="molecule type" value="Genomic_DNA"/>
</dbReference>
<sequence>MRTRVNPLARLACFGAALVVGGESARADQVATDERACGGDAWSYAIVVPRSAPDGRYAVGPQTFCAEVARESPSPLGPIGIVIDPFAAGGAPEPPEFVPPPRRR</sequence>